<dbReference type="InterPro" id="IPR010313">
    <property type="entry name" value="Glycine_N-acyltransferase"/>
</dbReference>
<dbReference type="Gene3D" id="3.40.630.30">
    <property type="match status" value="1"/>
</dbReference>
<dbReference type="GO" id="GO:0005739">
    <property type="term" value="C:mitochondrion"/>
    <property type="evidence" value="ECO:0007669"/>
    <property type="project" value="InterPro"/>
</dbReference>
<dbReference type="GO" id="GO:0047961">
    <property type="term" value="F:glycine N-acyltransferase activity"/>
    <property type="evidence" value="ECO:0007669"/>
    <property type="project" value="InterPro"/>
</dbReference>
<sequence>MKILNKAELRQAEKVLQSYLPRSFMVYGFLFGMNRNKPQTLEVVVDSWPDFKTIIFRPHQKNEYALFLSKVVTFFSTDEKILKRMLTEDNILDWNQYFEMIGIDICHVTILKGISVKSRQWSVEHLLELKDPNLLPQLRVNSDLEPRISSLNESHISLVNKTWKYGGDEKSFQLVKLLISHFPTCCITDEEGRPVSWVLLYDCYAMGMLYTAPEYRRRGYAKILISTMATRLHSQGYPVYCYIQEENQLSYSLFKKLGFTEDPSYRAVCYEFNR</sequence>
<dbReference type="PANTHER" id="PTHR15298:SF17">
    <property type="entry name" value="GLYCINE N-ACYLTRANSFERASE-LIKE PROTEIN"/>
    <property type="match status" value="1"/>
</dbReference>
<evidence type="ECO:0000256" key="1">
    <source>
        <dbReference type="RuleBase" id="RU368002"/>
    </source>
</evidence>
<dbReference type="PROSITE" id="PS51186">
    <property type="entry name" value="GNAT"/>
    <property type="match status" value="1"/>
</dbReference>
<dbReference type="AlphaFoldDB" id="A0A9Q1D9K5"/>
<dbReference type="PANTHER" id="PTHR15298">
    <property type="entry name" value="L-COA N-ACYLTRANSFERASE-RELATED"/>
    <property type="match status" value="1"/>
</dbReference>
<reference evidence="3" key="1">
    <citation type="journal article" date="2023" name="Science">
        <title>Genome structures resolve the early diversification of teleost fishes.</title>
        <authorList>
            <person name="Parey E."/>
            <person name="Louis A."/>
            <person name="Montfort J."/>
            <person name="Bouchez O."/>
            <person name="Roques C."/>
            <person name="Iampietro C."/>
            <person name="Lluch J."/>
            <person name="Castinel A."/>
            <person name="Donnadieu C."/>
            <person name="Desvignes T."/>
            <person name="Floi Bucao C."/>
            <person name="Jouanno E."/>
            <person name="Wen M."/>
            <person name="Mejri S."/>
            <person name="Dirks R."/>
            <person name="Jansen H."/>
            <person name="Henkel C."/>
            <person name="Chen W.J."/>
            <person name="Zahm M."/>
            <person name="Cabau C."/>
            <person name="Klopp C."/>
            <person name="Thompson A.W."/>
            <person name="Robinson-Rechavi M."/>
            <person name="Braasch I."/>
            <person name="Lecointre G."/>
            <person name="Bobe J."/>
            <person name="Postlethwait J.H."/>
            <person name="Berthelot C."/>
            <person name="Roest Crollius H."/>
            <person name="Guiguen Y."/>
        </authorList>
    </citation>
    <scope>NUCLEOTIDE SEQUENCE</scope>
    <source>
        <strain evidence="3">Concon-B</strain>
    </source>
</reference>
<keyword evidence="1" id="KW-0012">Acyltransferase</keyword>
<dbReference type="OrthoDB" id="61870at2759"/>
<dbReference type="InterPro" id="IPR016181">
    <property type="entry name" value="Acyl_CoA_acyltransferase"/>
</dbReference>
<dbReference type="EMBL" id="JAFJMO010000011">
    <property type="protein sequence ID" value="KAJ8263030.1"/>
    <property type="molecule type" value="Genomic_DNA"/>
</dbReference>
<protein>
    <recommendedName>
        <fullName evidence="1">Glycine N-acyltransferase-like protein</fullName>
        <ecNumber evidence="1">2.3.1.-</ecNumber>
    </recommendedName>
</protein>
<dbReference type="Pfam" id="PF06021">
    <property type="entry name" value="Gly_acyl_tr_N"/>
    <property type="match status" value="1"/>
</dbReference>
<dbReference type="InterPro" id="IPR015938">
    <property type="entry name" value="Glycine_N-acyltransferase_N"/>
</dbReference>
<proteinExistence type="inferred from homology"/>
<dbReference type="Proteomes" id="UP001152803">
    <property type="component" value="Unassembled WGS sequence"/>
</dbReference>
<evidence type="ECO:0000259" key="2">
    <source>
        <dbReference type="PROSITE" id="PS51186"/>
    </source>
</evidence>
<dbReference type="InterPro" id="IPR000182">
    <property type="entry name" value="GNAT_dom"/>
</dbReference>
<keyword evidence="4" id="KW-1185">Reference proteome</keyword>
<dbReference type="SUPFAM" id="SSF55729">
    <property type="entry name" value="Acyl-CoA N-acyltransferases (Nat)"/>
    <property type="match status" value="1"/>
</dbReference>
<name>A0A9Q1D9K5_CONCO</name>
<dbReference type="InterPro" id="IPR013653">
    <property type="entry name" value="GCN5-like_dom"/>
</dbReference>
<dbReference type="CDD" id="cd04301">
    <property type="entry name" value="NAT_SF"/>
    <property type="match status" value="1"/>
</dbReference>
<evidence type="ECO:0000313" key="4">
    <source>
        <dbReference type="Proteomes" id="UP001152803"/>
    </source>
</evidence>
<organism evidence="3 4">
    <name type="scientific">Conger conger</name>
    <name type="common">Conger eel</name>
    <name type="synonym">Muraena conger</name>
    <dbReference type="NCBI Taxonomy" id="82655"/>
    <lineage>
        <taxon>Eukaryota</taxon>
        <taxon>Metazoa</taxon>
        <taxon>Chordata</taxon>
        <taxon>Craniata</taxon>
        <taxon>Vertebrata</taxon>
        <taxon>Euteleostomi</taxon>
        <taxon>Actinopterygii</taxon>
        <taxon>Neopterygii</taxon>
        <taxon>Teleostei</taxon>
        <taxon>Anguilliformes</taxon>
        <taxon>Congridae</taxon>
        <taxon>Conger</taxon>
    </lineage>
</organism>
<comment type="caution">
    <text evidence="3">The sequence shown here is derived from an EMBL/GenBank/DDBJ whole genome shotgun (WGS) entry which is preliminary data.</text>
</comment>
<gene>
    <name evidence="3" type="ORF">COCON_G00154870</name>
</gene>
<feature type="domain" description="N-acetyltransferase" evidence="2">
    <location>
        <begin position="133"/>
        <end position="274"/>
    </location>
</feature>
<dbReference type="EC" id="2.3.1.-" evidence="1"/>
<dbReference type="Pfam" id="PF08445">
    <property type="entry name" value="FR47"/>
    <property type="match status" value="1"/>
</dbReference>
<accession>A0A9Q1D9K5</accession>
<evidence type="ECO:0000313" key="3">
    <source>
        <dbReference type="EMBL" id="KAJ8263030.1"/>
    </source>
</evidence>
<comment type="similarity">
    <text evidence="1">Belongs to the glycine N-acyltransferase family.</text>
</comment>
<keyword evidence="1" id="KW-0808">Transferase</keyword>